<keyword evidence="4" id="KW-1185">Reference proteome</keyword>
<dbReference type="PROSITE" id="PS51199">
    <property type="entry name" value="SF4_HELICASE"/>
    <property type="match status" value="1"/>
</dbReference>
<dbReference type="GO" id="GO:0043139">
    <property type="term" value="F:5'-3' DNA helicase activity"/>
    <property type="evidence" value="ECO:0007669"/>
    <property type="project" value="InterPro"/>
</dbReference>
<feature type="domain" description="Toprim" evidence="1">
    <location>
        <begin position="35"/>
        <end position="136"/>
    </location>
</feature>
<dbReference type="GO" id="GO:0005524">
    <property type="term" value="F:ATP binding"/>
    <property type="evidence" value="ECO:0007669"/>
    <property type="project" value="InterPro"/>
</dbReference>
<dbReference type="InterPro" id="IPR007694">
    <property type="entry name" value="DNA_helicase_DnaB-like_C"/>
</dbReference>
<dbReference type="Pfam" id="PF03796">
    <property type="entry name" value="DnaB_C"/>
    <property type="match status" value="1"/>
</dbReference>
<dbReference type="PROSITE" id="PS50880">
    <property type="entry name" value="TOPRIM"/>
    <property type="match status" value="1"/>
</dbReference>
<dbReference type="PANTHER" id="PTHR12873">
    <property type="entry name" value="T7-LIKE MITOCHONDRIAL DNA HELICASE"/>
    <property type="match status" value="1"/>
</dbReference>
<dbReference type="Gene3D" id="3.40.50.300">
    <property type="entry name" value="P-loop containing nucleotide triphosphate hydrolases"/>
    <property type="match status" value="1"/>
</dbReference>
<dbReference type="SUPFAM" id="SSF52540">
    <property type="entry name" value="P-loop containing nucleoside triphosphate hydrolases"/>
    <property type="match status" value="1"/>
</dbReference>
<evidence type="ECO:0000259" key="2">
    <source>
        <dbReference type="PROSITE" id="PS51199"/>
    </source>
</evidence>
<proteinExistence type="predicted"/>
<dbReference type="PANTHER" id="PTHR12873:SF0">
    <property type="entry name" value="TWINKLE MTDNA HELICASE"/>
    <property type="match status" value="1"/>
</dbReference>
<dbReference type="InterPro" id="IPR027417">
    <property type="entry name" value="P-loop_NTPase"/>
</dbReference>
<evidence type="ECO:0000259" key="1">
    <source>
        <dbReference type="PROSITE" id="PS50880"/>
    </source>
</evidence>
<gene>
    <name evidence="3" type="ORF">C1702_00205</name>
</gene>
<keyword evidence="3" id="KW-0413">Isomerase</keyword>
<dbReference type="InterPro" id="IPR034154">
    <property type="entry name" value="TOPRIM_DnaG/twinkle"/>
</dbReference>
<dbReference type="SUPFAM" id="SSF56731">
    <property type="entry name" value="DNA primase core"/>
    <property type="match status" value="1"/>
</dbReference>
<dbReference type="GO" id="GO:0006260">
    <property type="term" value="P:DNA replication"/>
    <property type="evidence" value="ECO:0007669"/>
    <property type="project" value="InterPro"/>
</dbReference>
<evidence type="ECO:0000313" key="3">
    <source>
        <dbReference type="EMBL" id="PPE71461.1"/>
    </source>
</evidence>
<accession>A0A2S5T900</accession>
<dbReference type="Proteomes" id="UP000239406">
    <property type="component" value="Unassembled WGS sequence"/>
</dbReference>
<dbReference type="CDD" id="cd19483">
    <property type="entry name" value="RecA-like_Gp4D_helicase"/>
    <property type="match status" value="1"/>
</dbReference>
<organism evidence="3 4">
    <name type="scientific">Caldimonas thermodepolymerans</name>
    <dbReference type="NCBI Taxonomy" id="215580"/>
    <lineage>
        <taxon>Bacteria</taxon>
        <taxon>Pseudomonadati</taxon>
        <taxon>Pseudomonadota</taxon>
        <taxon>Betaproteobacteria</taxon>
        <taxon>Burkholderiales</taxon>
        <taxon>Sphaerotilaceae</taxon>
        <taxon>Caldimonas</taxon>
    </lineage>
</organism>
<sequence length="449" mass="49353">MVAQKLRFADKSFIVRGRLKEAGLFGQHLFRHGGKMVVVTEGEIDALSVAQALALKWPAVSIPNGAHGAVKAIKAQLEWLASYDSIILWFDNDKAGRDAVAAVAPLLPPGKVKIVTAPGDCKDANDVLTRVGVSEVQRLVWDAPTYRPDGIVMGEDIELSRLQTIEKGWQTPLPELNRMTGGIHEAELWLLTAGSGIGKSTTSREWLKKALEDGIPCGAVFLEESKETTAKALIALDQNTPLSRLRENPSILTPAQWEASYRKLIANGRYFAYDHFGSVESDNLIAKLEYMAVSCGVKLCFLDHISIAVSGLDMDEGERRAIDILMTRLRSLIERTRMSVIAVSHLRKVGGDAKSFEQGGQIDLDSLRGSGALKQLSDTVVAIERDQQAEDNEERDKSRVRLLKCRFTGMTGLADVLRYDRNTGRQVVLTAFPDSVDTPADKDDEDPPF</sequence>
<dbReference type="InterPro" id="IPR027032">
    <property type="entry name" value="Twinkle-like"/>
</dbReference>
<dbReference type="EMBL" id="PSNY01000001">
    <property type="protein sequence ID" value="PPE71461.1"/>
    <property type="molecule type" value="Genomic_DNA"/>
</dbReference>
<protein>
    <submittedName>
        <fullName evidence="3">Topoisomerase</fullName>
    </submittedName>
</protein>
<feature type="domain" description="SF4 helicase" evidence="2">
    <location>
        <begin position="162"/>
        <end position="432"/>
    </location>
</feature>
<dbReference type="GO" id="GO:0003697">
    <property type="term" value="F:single-stranded DNA binding"/>
    <property type="evidence" value="ECO:0007669"/>
    <property type="project" value="InterPro"/>
</dbReference>
<dbReference type="Gene3D" id="3.40.1360.10">
    <property type="match status" value="1"/>
</dbReference>
<dbReference type="Pfam" id="PF13155">
    <property type="entry name" value="Toprim_2"/>
    <property type="match status" value="1"/>
</dbReference>
<reference evidence="3 4" key="1">
    <citation type="submission" date="2018-02" db="EMBL/GenBank/DDBJ databases">
        <title>Reclassifiation of [Polyangium] brachysporum DSM 7029 as Guopingzhaonella breviflexa gen. nov., sp. nov., a member of the family Comamonadaceae.</title>
        <authorList>
            <person name="Tang B."/>
        </authorList>
    </citation>
    <scope>NUCLEOTIDE SEQUENCE [LARGE SCALE GENOMIC DNA]</scope>
    <source>
        <strain evidence="3 4">DSM 15344</strain>
    </source>
</reference>
<dbReference type="InterPro" id="IPR006171">
    <property type="entry name" value="TOPRIM_dom"/>
</dbReference>
<dbReference type="CDD" id="cd01029">
    <property type="entry name" value="TOPRIM_primases"/>
    <property type="match status" value="1"/>
</dbReference>
<dbReference type="AlphaFoldDB" id="A0A2S5T900"/>
<name>A0A2S5T900_9BURK</name>
<comment type="caution">
    <text evidence="3">The sequence shown here is derived from an EMBL/GenBank/DDBJ whole genome shotgun (WGS) entry which is preliminary data.</text>
</comment>
<evidence type="ECO:0000313" key="4">
    <source>
        <dbReference type="Proteomes" id="UP000239406"/>
    </source>
</evidence>